<gene>
    <name evidence="2" type="ORF">GCM10022223_40570</name>
</gene>
<keyword evidence="1" id="KW-1133">Transmembrane helix</keyword>
<protein>
    <submittedName>
        <fullName evidence="2">Uncharacterized protein</fullName>
    </submittedName>
</protein>
<feature type="transmembrane region" description="Helical" evidence="1">
    <location>
        <begin position="61"/>
        <end position="84"/>
    </location>
</feature>
<dbReference type="RefSeq" id="WP_231480954.1">
    <property type="nucleotide sequence ID" value="NZ_BAAAZO010000006.1"/>
</dbReference>
<dbReference type="InterPro" id="IPR045655">
    <property type="entry name" value="DUF6394"/>
</dbReference>
<evidence type="ECO:0000256" key="1">
    <source>
        <dbReference type="SAM" id="Phobius"/>
    </source>
</evidence>
<dbReference type="Pfam" id="PF19931">
    <property type="entry name" value="DUF6394"/>
    <property type="match status" value="1"/>
</dbReference>
<sequence length="128" mass="13674">MNLEKVIFGFFVLLAATMNLGFFIGDIADANLHSEYELYAAVVVSLITTVLKFGDRTQIGAVHLATSLVADLQLIAATIVWVYADYVSSSGLDAHAMSSIVSLSGGALLANLVSVVLLVIETVSFHRR</sequence>
<feature type="transmembrane region" description="Helical" evidence="1">
    <location>
        <begin position="36"/>
        <end position="54"/>
    </location>
</feature>
<keyword evidence="1" id="KW-0472">Membrane</keyword>
<evidence type="ECO:0000313" key="3">
    <source>
        <dbReference type="Proteomes" id="UP001501074"/>
    </source>
</evidence>
<keyword evidence="1" id="KW-0812">Transmembrane</keyword>
<dbReference type="EMBL" id="BAAAZO010000006">
    <property type="protein sequence ID" value="GAA3619619.1"/>
    <property type="molecule type" value="Genomic_DNA"/>
</dbReference>
<evidence type="ECO:0000313" key="2">
    <source>
        <dbReference type="EMBL" id="GAA3619619.1"/>
    </source>
</evidence>
<name>A0ABP6ZX84_9ACTN</name>
<feature type="transmembrane region" description="Helical" evidence="1">
    <location>
        <begin position="96"/>
        <end position="120"/>
    </location>
</feature>
<accession>A0ABP6ZX84</accession>
<reference evidence="3" key="1">
    <citation type="journal article" date="2019" name="Int. J. Syst. Evol. Microbiol.">
        <title>The Global Catalogue of Microorganisms (GCM) 10K type strain sequencing project: providing services to taxonomists for standard genome sequencing and annotation.</title>
        <authorList>
            <consortium name="The Broad Institute Genomics Platform"/>
            <consortium name="The Broad Institute Genome Sequencing Center for Infectious Disease"/>
            <person name="Wu L."/>
            <person name="Ma J."/>
        </authorList>
    </citation>
    <scope>NUCLEOTIDE SEQUENCE [LARGE SCALE GENOMIC DNA]</scope>
    <source>
        <strain evidence="3">JCM 16902</strain>
    </source>
</reference>
<organism evidence="2 3">
    <name type="scientific">Kineosporia mesophila</name>
    <dbReference type="NCBI Taxonomy" id="566012"/>
    <lineage>
        <taxon>Bacteria</taxon>
        <taxon>Bacillati</taxon>
        <taxon>Actinomycetota</taxon>
        <taxon>Actinomycetes</taxon>
        <taxon>Kineosporiales</taxon>
        <taxon>Kineosporiaceae</taxon>
        <taxon>Kineosporia</taxon>
    </lineage>
</organism>
<feature type="transmembrane region" description="Helical" evidence="1">
    <location>
        <begin position="7"/>
        <end position="24"/>
    </location>
</feature>
<comment type="caution">
    <text evidence="2">The sequence shown here is derived from an EMBL/GenBank/DDBJ whole genome shotgun (WGS) entry which is preliminary data.</text>
</comment>
<proteinExistence type="predicted"/>
<dbReference type="Proteomes" id="UP001501074">
    <property type="component" value="Unassembled WGS sequence"/>
</dbReference>
<keyword evidence="3" id="KW-1185">Reference proteome</keyword>